<accession>A0AAW5JRK9</accession>
<dbReference type="Gene3D" id="3.40.50.300">
    <property type="entry name" value="P-loop containing nucleotide triphosphate hydrolases"/>
    <property type="match status" value="1"/>
</dbReference>
<name>A0AAW5JRK9_9FIRM</name>
<dbReference type="InterPro" id="IPR058031">
    <property type="entry name" value="AAA_lid_NorR"/>
</dbReference>
<dbReference type="GO" id="GO:0006355">
    <property type="term" value="P:regulation of DNA-templated transcription"/>
    <property type="evidence" value="ECO:0007669"/>
    <property type="project" value="InterPro"/>
</dbReference>
<dbReference type="InterPro" id="IPR009057">
    <property type="entry name" value="Homeodomain-like_sf"/>
</dbReference>
<dbReference type="PANTHER" id="PTHR32071">
    <property type="entry name" value="TRANSCRIPTIONAL REGULATORY PROTEIN"/>
    <property type="match status" value="1"/>
</dbReference>
<evidence type="ECO:0000313" key="8">
    <source>
        <dbReference type="Proteomes" id="UP001204562"/>
    </source>
</evidence>
<evidence type="ECO:0000259" key="6">
    <source>
        <dbReference type="PROSITE" id="PS50112"/>
    </source>
</evidence>
<protein>
    <recommendedName>
        <fullName evidence="4">HTH-type transcriptional regulatory protein TyrR</fullName>
    </recommendedName>
</protein>
<dbReference type="InterPro" id="IPR003593">
    <property type="entry name" value="AAA+_ATPase"/>
</dbReference>
<sequence>MGDRVCEPITRREEVYQSALDTIYCAIIILDQAGKILYVNESARKMVEGSSVVFEELLECLGQEVDLVRGSGRYQIDVGPARIVCRVNPRYLSGERHGSTIVLHQSKHSECVMQEMDVVSSIFEELNVCLESSHDGIMVSDGMGNVIRLNAALEKLIGVKRRDILGRNVADLVQEGVYESSAILQVIESGKTATVVIDHNGRQLLITGSPVYNANSAMTAVVANIRDMSELNDLRQKLEQQQMIAEKYSKELAHIARQQSAQTSFVACSREMKTILATIHSISEVDSTVLISGESGTGKEMVVNEIYASSMRSCRPIIKVNCGAIPPALFESELFGYEDGAFTGARRKGKPGFFELAHMGTLFLDEVGELPLEMQVKLLRVLQEGEIIRIGGSKPISVDVRIIAATNRDLWEMTEEGTFRQDLYYRLNVINIEVPPLRQRRDDIIPLVMHMLERFNQKYGKHKEIPIELGKVLRELPWRGNVRELENLIENLVVLCPEDVLTPEHLPVRYQRGQNPASQVEIRGILPMKDMVRRAERQLIANAQAQYSSMQEVAKALGVDVSTISRKLSRN</sequence>
<gene>
    <name evidence="7" type="ORF">NE579_15150</name>
</gene>
<dbReference type="Gene3D" id="1.10.10.60">
    <property type="entry name" value="Homeodomain-like"/>
    <property type="match status" value="1"/>
</dbReference>
<comment type="caution">
    <text evidence="7">The sequence shown here is derived from an EMBL/GenBank/DDBJ whole genome shotgun (WGS) entry which is preliminary data.</text>
</comment>
<dbReference type="Pfam" id="PF13188">
    <property type="entry name" value="PAS_8"/>
    <property type="match status" value="1"/>
</dbReference>
<keyword evidence="1" id="KW-0547">Nucleotide-binding</keyword>
<evidence type="ECO:0000256" key="4">
    <source>
        <dbReference type="ARBA" id="ARBA00029500"/>
    </source>
</evidence>
<evidence type="ECO:0000259" key="5">
    <source>
        <dbReference type="PROSITE" id="PS50045"/>
    </source>
</evidence>
<dbReference type="Gene3D" id="1.10.8.60">
    <property type="match status" value="1"/>
</dbReference>
<feature type="domain" description="Sigma-54 factor interaction" evidence="5">
    <location>
        <begin position="265"/>
        <end position="494"/>
    </location>
</feature>
<dbReference type="InterPro" id="IPR035965">
    <property type="entry name" value="PAS-like_dom_sf"/>
</dbReference>
<dbReference type="GO" id="GO:0005524">
    <property type="term" value="F:ATP binding"/>
    <property type="evidence" value="ECO:0007669"/>
    <property type="project" value="UniProtKB-KW"/>
</dbReference>
<dbReference type="FunFam" id="3.40.50.300:FF:000006">
    <property type="entry name" value="DNA-binding transcriptional regulator NtrC"/>
    <property type="match status" value="1"/>
</dbReference>
<feature type="domain" description="PAS" evidence="6">
    <location>
        <begin position="122"/>
        <end position="175"/>
    </location>
</feature>
<dbReference type="AlphaFoldDB" id="A0AAW5JRK9"/>
<dbReference type="InterPro" id="IPR000014">
    <property type="entry name" value="PAS"/>
</dbReference>
<dbReference type="InterPro" id="IPR025662">
    <property type="entry name" value="Sigma_54_int_dom_ATP-bd_1"/>
</dbReference>
<dbReference type="NCBIfam" id="TIGR00229">
    <property type="entry name" value="sensory_box"/>
    <property type="match status" value="1"/>
</dbReference>
<evidence type="ECO:0000313" key="7">
    <source>
        <dbReference type="EMBL" id="MCQ4771777.1"/>
    </source>
</evidence>
<dbReference type="Pfam" id="PF25601">
    <property type="entry name" value="AAA_lid_14"/>
    <property type="match status" value="1"/>
</dbReference>
<dbReference type="InterPro" id="IPR030828">
    <property type="entry name" value="HTH_TyrR"/>
</dbReference>
<reference evidence="7" key="1">
    <citation type="submission" date="2022-06" db="EMBL/GenBank/DDBJ databases">
        <title>Isolation of gut microbiota from human fecal samples.</title>
        <authorList>
            <person name="Pamer E.G."/>
            <person name="Barat B."/>
            <person name="Waligurski E."/>
            <person name="Medina S."/>
            <person name="Paddock L."/>
            <person name="Mostad J."/>
        </authorList>
    </citation>
    <scope>NUCLEOTIDE SEQUENCE</scope>
    <source>
        <strain evidence="7">DFI.9.91</strain>
    </source>
</reference>
<dbReference type="EMBL" id="JANFYS010000051">
    <property type="protein sequence ID" value="MCQ4771777.1"/>
    <property type="molecule type" value="Genomic_DNA"/>
</dbReference>
<evidence type="ECO:0000256" key="1">
    <source>
        <dbReference type="ARBA" id="ARBA00022741"/>
    </source>
</evidence>
<dbReference type="PROSITE" id="PS00675">
    <property type="entry name" value="SIGMA54_INTERACT_1"/>
    <property type="match status" value="1"/>
</dbReference>
<evidence type="ECO:0000256" key="2">
    <source>
        <dbReference type="ARBA" id="ARBA00022797"/>
    </source>
</evidence>
<dbReference type="GO" id="GO:0003677">
    <property type="term" value="F:DNA binding"/>
    <property type="evidence" value="ECO:0007669"/>
    <property type="project" value="UniProtKB-KW"/>
</dbReference>
<dbReference type="Pfam" id="PF00158">
    <property type="entry name" value="Sigma54_activat"/>
    <property type="match status" value="1"/>
</dbReference>
<dbReference type="SUPFAM" id="SSF52540">
    <property type="entry name" value="P-loop containing nucleoside triphosphate hydrolases"/>
    <property type="match status" value="1"/>
</dbReference>
<dbReference type="SUPFAM" id="SSF46689">
    <property type="entry name" value="Homeodomain-like"/>
    <property type="match status" value="1"/>
</dbReference>
<keyword evidence="2" id="KW-0058">Aromatic hydrocarbons catabolism</keyword>
<dbReference type="Proteomes" id="UP001204562">
    <property type="component" value="Unassembled WGS sequence"/>
</dbReference>
<keyword evidence="3" id="KW-0067">ATP-binding</keyword>
<dbReference type="CDD" id="cd00009">
    <property type="entry name" value="AAA"/>
    <property type="match status" value="1"/>
</dbReference>
<dbReference type="InterPro" id="IPR002078">
    <property type="entry name" value="Sigma_54_int"/>
</dbReference>
<dbReference type="SMART" id="SM00091">
    <property type="entry name" value="PAS"/>
    <property type="match status" value="2"/>
</dbReference>
<dbReference type="RefSeq" id="WP_256304842.1">
    <property type="nucleotide sequence ID" value="NZ_JANFYS010000051.1"/>
</dbReference>
<dbReference type="SUPFAM" id="SSF55785">
    <property type="entry name" value="PYP-like sensor domain (PAS domain)"/>
    <property type="match status" value="2"/>
</dbReference>
<proteinExistence type="predicted"/>
<evidence type="ECO:0000256" key="3">
    <source>
        <dbReference type="ARBA" id="ARBA00022840"/>
    </source>
</evidence>
<dbReference type="Pfam" id="PF18024">
    <property type="entry name" value="HTH_50"/>
    <property type="match status" value="1"/>
</dbReference>
<feature type="domain" description="PAS" evidence="6">
    <location>
        <begin position="12"/>
        <end position="47"/>
    </location>
</feature>
<organism evidence="7 8">
    <name type="scientific">Intestinimonas massiliensis</name>
    <name type="common">ex Afouda et al. 2020</name>
    <dbReference type="NCBI Taxonomy" id="1673721"/>
    <lineage>
        <taxon>Bacteria</taxon>
        <taxon>Bacillati</taxon>
        <taxon>Bacillota</taxon>
        <taxon>Clostridia</taxon>
        <taxon>Eubacteriales</taxon>
        <taxon>Intestinimonas</taxon>
    </lineage>
</organism>
<dbReference type="PANTHER" id="PTHR32071:SF57">
    <property type="entry name" value="C4-DICARBOXYLATE TRANSPORT TRANSCRIPTIONAL REGULATORY PROTEIN DCTD"/>
    <property type="match status" value="1"/>
</dbReference>
<dbReference type="InterPro" id="IPR027417">
    <property type="entry name" value="P-loop_NTPase"/>
</dbReference>
<dbReference type="SMART" id="SM00382">
    <property type="entry name" value="AAA"/>
    <property type="match status" value="1"/>
</dbReference>
<dbReference type="PROSITE" id="PS50112">
    <property type="entry name" value="PAS"/>
    <property type="match status" value="2"/>
</dbReference>
<dbReference type="PROSITE" id="PS50045">
    <property type="entry name" value="SIGMA54_INTERACT_4"/>
    <property type="match status" value="1"/>
</dbReference>
<dbReference type="Gene3D" id="3.30.450.20">
    <property type="entry name" value="PAS domain"/>
    <property type="match status" value="1"/>
</dbReference>
<dbReference type="Pfam" id="PF13426">
    <property type="entry name" value="PAS_9"/>
    <property type="match status" value="1"/>
</dbReference>
<dbReference type="CDD" id="cd00130">
    <property type="entry name" value="PAS"/>
    <property type="match status" value="1"/>
</dbReference>